<evidence type="ECO:0000313" key="2">
    <source>
        <dbReference type="Proteomes" id="UP001057402"/>
    </source>
</evidence>
<comment type="caution">
    <text evidence="1">The sequence shown here is derived from an EMBL/GenBank/DDBJ whole genome shotgun (WGS) entry which is preliminary data.</text>
</comment>
<evidence type="ECO:0000313" key="1">
    <source>
        <dbReference type="EMBL" id="KAI4302475.1"/>
    </source>
</evidence>
<sequence length="819" mass="91010">MNSLLSFPSSPPSPSAAVSTTHYRRGHDLRELSERVYIPSEVYTHPAALLLESCSSLPELRQVLPQVIKHGLYDQHLFQTKLVSLFSKYGSMTEAIRVFGSVGDGDRLDALYHTILKGYTKSSSLLDSLSFFVRMKRDGVRHVVYNFTYLLKACGDEANLRRGKEIHGQLVASGFAGNLFAMTGVVNMYAKCREIHDAGKMFDRMSERDLVSWNTIVSGYAQNGLASKALSLVRRMQAKEGLRPDSITVVAILPAVADTGLLMVGKSVHGYVIRAGFDNLVNVSTALLDMYGKCKEVLLARAIFDGMAEKTVVSWNSMIDGYVENEDSEEAINIFKEMLDEGVEPTNVTVMGALASCAEMGDLEMGMFVHELSTKMKLDSDVSVMNSLISMYSKCKRVDVAAGIFSKLSRKTLVSWNAMILGFAQNGRVSDALNLFCQMHSENVKPDTFTMVSVMPALAELSVTRLAKWIHGLVIRYCMDGSIYVMTAIIDMYAKCGALETARKLFDRMKDRHVITWNAMIDGYGTHGLGRAAVELFEDMRNGTEKPNGITFLCVLSACSHSGLVEEGLRFYDMMKRDYGIKPLMDHCGSVVDLLGRAGRLKEAWDFILKMPFEPGITVYGAMLGACKIHKNVELAEMAAEKLFQLSPQEGGYHVLLSNIYATASMWDKVAAVRSVMQKEGLQKTPGCSLVELRNEVHAFHSGTTDHPESKRIYAYLETLIEDIKAAGYIPETHSIHDVEDHVKEQLLNSHSERLAIAFGLLNTSPGTTIHIRKNLRVCGDCHNATKYISLVTGREIVVRDMHRFHHFKDGVCSCGDYW</sequence>
<gene>
    <name evidence="1" type="ORF">MLD38_038215</name>
</gene>
<dbReference type="EMBL" id="CM042891">
    <property type="protein sequence ID" value="KAI4302475.1"/>
    <property type="molecule type" value="Genomic_DNA"/>
</dbReference>
<keyword evidence="2" id="KW-1185">Reference proteome</keyword>
<dbReference type="Proteomes" id="UP001057402">
    <property type="component" value="Chromosome 12"/>
</dbReference>
<organism evidence="1 2">
    <name type="scientific">Melastoma candidum</name>
    <dbReference type="NCBI Taxonomy" id="119954"/>
    <lineage>
        <taxon>Eukaryota</taxon>
        <taxon>Viridiplantae</taxon>
        <taxon>Streptophyta</taxon>
        <taxon>Embryophyta</taxon>
        <taxon>Tracheophyta</taxon>
        <taxon>Spermatophyta</taxon>
        <taxon>Magnoliopsida</taxon>
        <taxon>eudicotyledons</taxon>
        <taxon>Gunneridae</taxon>
        <taxon>Pentapetalae</taxon>
        <taxon>rosids</taxon>
        <taxon>malvids</taxon>
        <taxon>Myrtales</taxon>
        <taxon>Melastomataceae</taxon>
        <taxon>Melastomatoideae</taxon>
        <taxon>Melastomateae</taxon>
        <taxon>Melastoma</taxon>
    </lineage>
</organism>
<accession>A0ACB9KYV1</accession>
<proteinExistence type="predicted"/>
<name>A0ACB9KYV1_9MYRT</name>
<protein>
    <submittedName>
        <fullName evidence="1">Uncharacterized protein</fullName>
    </submittedName>
</protein>
<reference evidence="2" key="1">
    <citation type="journal article" date="2023" name="Front. Plant Sci.">
        <title>Chromosomal-level genome assembly of Melastoma candidum provides insights into trichome evolution.</title>
        <authorList>
            <person name="Zhong Y."/>
            <person name="Wu W."/>
            <person name="Sun C."/>
            <person name="Zou P."/>
            <person name="Liu Y."/>
            <person name="Dai S."/>
            <person name="Zhou R."/>
        </authorList>
    </citation>
    <scope>NUCLEOTIDE SEQUENCE [LARGE SCALE GENOMIC DNA]</scope>
</reference>